<keyword evidence="2" id="KW-1185">Reference proteome</keyword>
<name>A0A2G8L7H0_STIJA</name>
<dbReference type="GO" id="GO:0048812">
    <property type="term" value="P:neuron projection morphogenesis"/>
    <property type="evidence" value="ECO:0007669"/>
    <property type="project" value="TreeGrafter"/>
</dbReference>
<comment type="caution">
    <text evidence="1">The sequence shown here is derived from an EMBL/GenBank/DDBJ whole genome shotgun (WGS) entry which is preliminary data.</text>
</comment>
<proteinExistence type="predicted"/>
<dbReference type="GO" id="GO:0000149">
    <property type="term" value="F:SNARE binding"/>
    <property type="evidence" value="ECO:0007669"/>
    <property type="project" value="TreeGrafter"/>
</dbReference>
<sequence length="322" mass="37349">MTTSYDEDIVENRFFTTLQNKHKQIYEKATTNRCMELQITADGLATRKGFDTERIVHVLFEETFYNDSDESFKVACIDRLLEGGTDIVEDPVQTCLETVDDCTEFLWGHKHSKASQQQVDDKIQAFLDSHEQFQSTRTIIDANSDLFTRTMQIALKDSVLRKLVRQNKGHMENLKVAMETYVMNEVSSKVLKQLIQLMASEDSKLNKTTRNLSDLQVRDLQVRQEFAVNLPRARRELSMLNQYSTPLEKLHCLRKAVATITQPGYRDKLSWWYSEKETNFTCKQRKVSFFQRAPCSLGRVFNAFKSRIDCKLSVIPGDLIKD</sequence>
<dbReference type="GO" id="GO:0097422">
    <property type="term" value="C:tubular endosome"/>
    <property type="evidence" value="ECO:0007669"/>
    <property type="project" value="TreeGrafter"/>
</dbReference>
<evidence type="ECO:0000313" key="2">
    <source>
        <dbReference type="Proteomes" id="UP000230750"/>
    </source>
</evidence>
<dbReference type="OrthoDB" id="411646at2759"/>
<organism evidence="1 2">
    <name type="scientific">Stichopus japonicus</name>
    <name type="common">Sea cucumber</name>
    <dbReference type="NCBI Taxonomy" id="307972"/>
    <lineage>
        <taxon>Eukaryota</taxon>
        <taxon>Metazoa</taxon>
        <taxon>Echinodermata</taxon>
        <taxon>Eleutherozoa</taxon>
        <taxon>Echinozoa</taxon>
        <taxon>Holothuroidea</taxon>
        <taxon>Aspidochirotacea</taxon>
        <taxon>Aspidochirotida</taxon>
        <taxon>Stichopodidae</taxon>
        <taxon>Apostichopus</taxon>
    </lineage>
</organism>
<dbReference type="GO" id="GO:0005770">
    <property type="term" value="C:late endosome"/>
    <property type="evidence" value="ECO:0007669"/>
    <property type="project" value="TreeGrafter"/>
</dbReference>
<dbReference type="GO" id="GO:0030133">
    <property type="term" value="C:transport vesicle"/>
    <property type="evidence" value="ECO:0007669"/>
    <property type="project" value="TreeGrafter"/>
</dbReference>
<dbReference type="Proteomes" id="UP000230750">
    <property type="component" value="Unassembled WGS sequence"/>
</dbReference>
<protein>
    <submittedName>
        <fullName evidence="1">Putative ankyrin repeat domain-containing protein 27</fullName>
    </submittedName>
</protein>
<dbReference type="GO" id="GO:0005085">
    <property type="term" value="F:guanyl-nucleotide exchange factor activity"/>
    <property type="evidence" value="ECO:0007669"/>
    <property type="project" value="TreeGrafter"/>
</dbReference>
<dbReference type="Gene3D" id="1.20.1050.80">
    <property type="entry name" value="VPS9 domain"/>
    <property type="match status" value="1"/>
</dbReference>
<gene>
    <name evidence="1" type="ORF">BSL78_06882</name>
</gene>
<dbReference type="AlphaFoldDB" id="A0A2G8L7H0"/>
<dbReference type="GO" id="GO:0045022">
    <property type="term" value="P:early endosome to late endosome transport"/>
    <property type="evidence" value="ECO:0007669"/>
    <property type="project" value="TreeGrafter"/>
</dbReference>
<accession>A0A2G8L7H0</accession>
<dbReference type="STRING" id="307972.A0A2G8L7H0"/>
<dbReference type="PANTHER" id="PTHR24170">
    <property type="entry name" value="ANKYRIN REPEAT DOMAIN-CONTAINING PROTEIN 27"/>
    <property type="match status" value="1"/>
</dbReference>
<dbReference type="GO" id="GO:0043005">
    <property type="term" value="C:neuron projection"/>
    <property type="evidence" value="ECO:0007669"/>
    <property type="project" value="TreeGrafter"/>
</dbReference>
<dbReference type="GO" id="GO:0005769">
    <property type="term" value="C:early endosome"/>
    <property type="evidence" value="ECO:0007669"/>
    <property type="project" value="TreeGrafter"/>
</dbReference>
<dbReference type="EMBL" id="MRZV01000184">
    <property type="protein sequence ID" value="PIK56196.1"/>
    <property type="molecule type" value="Genomic_DNA"/>
</dbReference>
<dbReference type="InterPro" id="IPR051248">
    <property type="entry name" value="UPF0507/Ank_repeat_27"/>
</dbReference>
<reference evidence="1 2" key="1">
    <citation type="journal article" date="2017" name="PLoS Biol.">
        <title>The sea cucumber genome provides insights into morphological evolution and visceral regeneration.</title>
        <authorList>
            <person name="Zhang X."/>
            <person name="Sun L."/>
            <person name="Yuan J."/>
            <person name="Sun Y."/>
            <person name="Gao Y."/>
            <person name="Zhang L."/>
            <person name="Li S."/>
            <person name="Dai H."/>
            <person name="Hamel J.F."/>
            <person name="Liu C."/>
            <person name="Yu Y."/>
            <person name="Liu S."/>
            <person name="Lin W."/>
            <person name="Guo K."/>
            <person name="Jin S."/>
            <person name="Xu P."/>
            <person name="Storey K.B."/>
            <person name="Huan P."/>
            <person name="Zhang T."/>
            <person name="Zhou Y."/>
            <person name="Zhang J."/>
            <person name="Lin C."/>
            <person name="Li X."/>
            <person name="Xing L."/>
            <person name="Huo D."/>
            <person name="Sun M."/>
            <person name="Wang L."/>
            <person name="Mercier A."/>
            <person name="Li F."/>
            <person name="Yang H."/>
            <person name="Xiang J."/>
        </authorList>
    </citation>
    <scope>NUCLEOTIDE SEQUENCE [LARGE SCALE GENOMIC DNA]</scope>
    <source>
        <strain evidence="1">Shaxun</strain>
        <tissue evidence="1">Muscle</tissue>
    </source>
</reference>
<dbReference type="SUPFAM" id="SSF109993">
    <property type="entry name" value="VPS9 domain"/>
    <property type="match status" value="1"/>
</dbReference>
<dbReference type="PANTHER" id="PTHR24170:SF2">
    <property type="entry name" value="ANKYRIN REPEAT DOMAIN-CONTAINING PROTEIN 27"/>
    <property type="match status" value="1"/>
</dbReference>
<dbReference type="GO" id="GO:0005886">
    <property type="term" value="C:plasma membrane"/>
    <property type="evidence" value="ECO:0007669"/>
    <property type="project" value="TreeGrafter"/>
</dbReference>
<evidence type="ECO:0000313" key="1">
    <source>
        <dbReference type="EMBL" id="PIK56196.1"/>
    </source>
</evidence>
<dbReference type="InterPro" id="IPR037191">
    <property type="entry name" value="VPS9_dom_sf"/>
</dbReference>